<evidence type="ECO:0000313" key="1">
    <source>
        <dbReference type="EMBL" id="SHF89131.1"/>
    </source>
</evidence>
<keyword evidence="1" id="KW-0378">Hydrolase</keyword>
<dbReference type="STRING" id="494016.SAMN04487965_2870"/>
<dbReference type="Gene3D" id="3.40.50.1820">
    <property type="entry name" value="alpha/beta hydrolase"/>
    <property type="match status" value="1"/>
</dbReference>
<dbReference type="EMBL" id="FQVA01000004">
    <property type="protein sequence ID" value="SHF89131.1"/>
    <property type="molecule type" value="Genomic_DNA"/>
</dbReference>
<dbReference type="InterPro" id="IPR050583">
    <property type="entry name" value="Mycobacterial_A85_antigen"/>
</dbReference>
<name>A0A1M5FDG4_9GAMM</name>
<accession>A0A1M5FDG4</accession>
<protein>
    <submittedName>
        <fullName evidence="1">Predicted hydrolase of the alpha/beta superfamily</fullName>
    </submittedName>
</protein>
<dbReference type="AlphaFoldDB" id="A0A1M5FDG4"/>
<dbReference type="Pfam" id="PF00756">
    <property type="entry name" value="Esterase"/>
    <property type="match status" value="1"/>
</dbReference>
<dbReference type="GO" id="GO:0016787">
    <property type="term" value="F:hydrolase activity"/>
    <property type="evidence" value="ECO:0007669"/>
    <property type="project" value="UniProtKB-KW"/>
</dbReference>
<keyword evidence="2" id="KW-1185">Reference proteome</keyword>
<dbReference type="InterPro" id="IPR029058">
    <property type="entry name" value="AB_hydrolase_fold"/>
</dbReference>
<gene>
    <name evidence="1" type="ORF">SAMN04487965_2870</name>
</gene>
<dbReference type="PANTHER" id="PTHR48098">
    <property type="entry name" value="ENTEROCHELIN ESTERASE-RELATED"/>
    <property type="match status" value="1"/>
</dbReference>
<dbReference type="RefSeq" id="WP_073276342.1">
    <property type="nucleotide sequence ID" value="NZ_FQVA01000004.1"/>
</dbReference>
<reference evidence="2" key="1">
    <citation type="submission" date="2016-11" db="EMBL/GenBank/DDBJ databases">
        <authorList>
            <person name="Varghese N."/>
            <person name="Submissions S."/>
        </authorList>
    </citation>
    <scope>NUCLEOTIDE SEQUENCE [LARGE SCALE GENOMIC DNA]</scope>
    <source>
        <strain evidence="2">CGMCC 1.7063</strain>
    </source>
</reference>
<sequence>MITTINSTRGRKAGRILGRAPRVFRLGLFTGLLALLLIACDGSDNSTATSTAQANVTTLSPLTMEALQRQRTVRIYLPPSYDSSEQRYPVLYMHDGQNLFDDATSFVGEWGVDETLNGLAASHGLEVIVVGIDHGGDQRMTELNPYDHEKFGAGEGAAYLRFVVEQLKPQIDRDYRTLPDRDNTAIMGSSMGGLISHYAINRYPQVFSKAGIFSPAYWVGPQILPMAEQAAPQDARLYLLMGGREGDEMVQNFERMGEILSRSLPAGSWQAKLAADGEHNEKFWRGELADALLWLFQRENFAAQTVGE</sequence>
<evidence type="ECO:0000313" key="2">
    <source>
        <dbReference type="Proteomes" id="UP000184170"/>
    </source>
</evidence>
<dbReference type="InterPro" id="IPR000801">
    <property type="entry name" value="Esterase-like"/>
</dbReference>
<dbReference type="PANTHER" id="PTHR48098:SF6">
    <property type="entry name" value="FERRI-BACILLIBACTIN ESTERASE BESA"/>
    <property type="match status" value="1"/>
</dbReference>
<dbReference type="Proteomes" id="UP000184170">
    <property type="component" value="Unassembled WGS sequence"/>
</dbReference>
<dbReference type="SUPFAM" id="SSF53474">
    <property type="entry name" value="alpha/beta-Hydrolases"/>
    <property type="match status" value="1"/>
</dbReference>
<proteinExistence type="predicted"/>
<organism evidence="1 2">
    <name type="scientific">Microbulbifer donghaiensis</name>
    <dbReference type="NCBI Taxonomy" id="494016"/>
    <lineage>
        <taxon>Bacteria</taxon>
        <taxon>Pseudomonadati</taxon>
        <taxon>Pseudomonadota</taxon>
        <taxon>Gammaproteobacteria</taxon>
        <taxon>Cellvibrionales</taxon>
        <taxon>Microbulbiferaceae</taxon>
        <taxon>Microbulbifer</taxon>
    </lineage>
</organism>